<evidence type="ECO:0008006" key="3">
    <source>
        <dbReference type="Google" id="ProtNLM"/>
    </source>
</evidence>
<sequence>MVAQIVLVHGIAQEQYSADDLESAWSPSLAGGVRRAGYDALADQLWPDRQDAGRPARMAFYGDLFLTPGLQGDGASADFTPDQLNTAVEIALAWLNNAKESPRPRDAGTARLELQALQEDPAGVQGRLSAAVSRIIAALDQVPWFSQVGLRAAARINKPLAQVVRYLTEPDIRAKAIKKVRKHLDADTRVVIGHSLGSVVAYEAIRDDQGPLPVLITLGSPLGLNAIVRRLQDRPKFPAGLARWVNLVARDDIVAARPDLAVVFDVDRPAGARFESTYTVDNGAQPHRANFYLTKTATGAAIAEAM</sequence>
<dbReference type="InterPro" id="IPR029058">
    <property type="entry name" value="AB_hydrolase_fold"/>
</dbReference>
<gene>
    <name evidence="1" type="ORF">Pme01_44420</name>
</gene>
<dbReference type="Proteomes" id="UP000599074">
    <property type="component" value="Unassembled WGS sequence"/>
</dbReference>
<comment type="caution">
    <text evidence="1">The sequence shown here is derived from an EMBL/GenBank/DDBJ whole genome shotgun (WGS) entry which is preliminary data.</text>
</comment>
<evidence type="ECO:0000313" key="1">
    <source>
        <dbReference type="EMBL" id="GII24845.1"/>
    </source>
</evidence>
<accession>A0A8J3X1W0</accession>
<name>A0A8J3X1W0_9ACTN</name>
<keyword evidence="2" id="KW-1185">Reference proteome</keyword>
<dbReference type="AlphaFoldDB" id="A0A8J3X1W0"/>
<organism evidence="1 2">
    <name type="scientific">Planosporangium mesophilum</name>
    <dbReference type="NCBI Taxonomy" id="689768"/>
    <lineage>
        <taxon>Bacteria</taxon>
        <taxon>Bacillati</taxon>
        <taxon>Actinomycetota</taxon>
        <taxon>Actinomycetes</taxon>
        <taxon>Micromonosporales</taxon>
        <taxon>Micromonosporaceae</taxon>
        <taxon>Planosporangium</taxon>
    </lineage>
</organism>
<proteinExistence type="predicted"/>
<protein>
    <recommendedName>
        <fullName evidence="3">Alpha/beta hydrolase</fullName>
    </recommendedName>
</protein>
<dbReference type="Gene3D" id="3.40.50.1820">
    <property type="entry name" value="alpha/beta hydrolase"/>
    <property type="match status" value="1"/>
</dbReference>
<reference evidence="1" key="1">
    <citation type="submission" date="2021-01" db="EMBL/GenBank/DDBJ databases">
        <title>Whole genome shotgun sequence of Planosporangium mesophilum NBRC 109066.</title>
        <authorList>
            <person name="Komaki H."/>
            <person name="Tamura T."/>
        </authorList>
    </citation>
    <scope>NUCLEOTIDE SEQUENCE</scope>
    <source>
        <strain evidence="1">NBRC 109066</strain>
    </source>
</reference>
<dbReference type="SUPFAM" id="SSF53474">
    <property type="entry name" value="alpha/beta-Hydrolases"/>
    <property type="match status" value="1"/>
</dbReference>
<dbReference type="EMBL" id="BOON01000041">
    <property type="protein sequence ID" value="GII24845.1"/>
    <property type="molecule type" value="Genomic_DNA"/>
</dbReference>
<evidence type="ECO:0000313" key="2">
    <source>
        <dbReference type="Proteomes" id="UP000599074"/>
    </source>
</evidence>